<dbReference type="AlphaFoldDB" id="A0A655BKH5"/>
<gene>
    <name evidence="1" type="ORF">ERS008198_00020</name>
</gene>
<protein>
    <submittedName>
        <fullName evidence="1">Uncharacterized protein</fullName>
    </submittedName>
</protein>
<sequence length="43" mass="4833">MTHIIAKLYAVMDKRPAFLRDGDSAGRMYVLGPVTVCRQDQHA</sequence>
<dbReference type="Proteomes" id="UP000041314">
    <property type="component" value="Unassembled WGS sequence"/>
</dbReference>
<name>A0A655BKH5_SALET</name>
<reference evidence="1 2" key="1">
    <citation type="submission" date="2015-03" db="EMBL/GenBank/DDBJ databases">
        <authorList>
            <consortium name="Pathogen Informatics"/>
        </authorList>
    </citation>
    <scope>NUCLEOTIDE SEQUENCE [LARGE SCALE GENOMIC DNA]</scope>
    <source>
        <strain evidence="1 2">A1104</strain>
    </source>
</reference>
<evidence type="ECO:0000313" key="2">
    <source>
        <dbReference type="Proteomes" id="UP000041314"/>
    </source>
</evidence>
<dbReference type="EMBL" id="CQPA01000001">
    <property type="protein sequence ID" value="CNT53818.1"/>
    <property type="molecule type" value="Genomic_DNA"/>
</dbReference>
<evidence type="ECO:0000313" key="1">
    <source>
        <dbReference type="EMBL" id="CNT53818.1"/>
    </source>
</evidence>
<organism evidence="1 2">
    <name type="scientific">Salmonella enterica subsp. enterica serovar Bovismorbificans</name>
    <dbReference type="NCBI Taxonomy" id="58097"/>
    <lineage>
        <taxon>Bacteria</taxon>
        <taxon>Pseudomonadati</taxon>
        <taxon>Pseudomonadota</taxon>
        <taxon>Gammaproteobacteria</taxon>
        <taxon>Enterobacterales</taxon>
        <taxon>Enterobacteriaceae</taxon>
        <taxon>Salmonella</taxon>
    </lineage>
</organism>
<accession>A0A655BKH5</accession>
<proteinExistence type="predicted"/>